<evidence type="ECO:0000256" key="1">
    <source>
        <dbReference type="ARBA" id="ARBA00007447"/>
    </source>
</evidence>
<feature type="region of interest" description="Disordered" evidence="7">
    <location>
        <begin position="529"/>
        <end position="555"/>
    </location>
</feature>
<proteinExistence type="inferred from homology"/>
<keyword evidence="2" id="KW-0645">Protease</keyword>
<dbReference type="Pfam" id="PF14541">
    <property type="entry name" value="TAXi_C"/>
    <property type="match status" value="1"/>
</dbReference>
<comment type="caution">
    <text evidence="10">The sequence shown here is derived from an EMBL/GenBank/DDBJ whole genome shotgun (WGS) entry which is preliminary data.</text>
</comment>
<evidence type="ECO:0000256" key="5">
    <source>
        <dbReference type="ARBA" id="ARBA00022801"/>
    </source>
</evidence>
<evidence type="ECO:0000313" key="10">
    <source>
        <dbReference type="EMBL" id="THG23648.1"/>
    </source>
</evidence>
<dbReference type="SUPFAM" id="SSF50630">
    <property type="entry name" value="Acid proteases"/>
    <property type="match status" value="1"/>
</dbReference>
<dbReference type="InterPro" id="IPR001969">
    <property type="entry name" value="Aspartic_peptidase_AS"/>
</dbReference>
<dbReference type="PANTHER" id="PTHR47967">
    <property type="entry name" value="OS07G0603500 PROTEIN-RELATED"/>
    <property type="match status" value="1"/>
</dbReference>
<reference evidence="10 11" key="1">
    <citation type="journal article" date="2018" name="Proc. Natl. Acad. Sci. U.S.A.">
        <title>Draft genome sequence of Camellia sinensis var. sinensis provides insights into the evolution of the tea genome and tea quality.</title>
        <authorList>
            <person name="Wei C."/>
            <person name="Yang H."/>
            <person name="Wang S."/>
            <person name="Zhao J."/>
            <person name="Liu C."/>
            <person name="Gao L."/>
            <person name="Xia E."/>
            <person name="Lu Y."/>
            <person name="Tai Y."/>
            <person name="She G."/>
            <person name="Sun J."/>
            <person name="Cao H."/>
            <person name="Tong W."/>
            <person name="Gao Q."/>
            <person name="Li Y."/>
            <person name="Deng W."/>
            <person name="Jiang X."/>
            <person name="Wang W."/>
            <person name="Chen Q."/>
            <person name="Zhang S."/>
            <person name="Li H."/>
            <person name="Wu J."/>
            <person name="Wang P."/>
            <person name="Li P."/>
            <person name="Shi C."/>
            <person name="Zheng F."/>
            <person name="Jian J."/>
            <person name="Huang B."/>
            <person name="Shan D."/>
            <person name="Shi M."/>
            <person name="Fang C."/>
            <person name="Yue Y."/>
            <person name="Li F."/>
            <person name="Li D."/>
            <person name="Wei S."/>
            <person name="Han B."/>
            <person name="Jiang C."/>
            <person name="Yin Y."/>
            <person name="Xia T."/>
            <person name="Zhang Z."/>
            <person name="Bennetzen J.L."/>
            <person name="Zhao S."/>
            <person name="Wan X."/>
        </authorList>
    </citation>
    <scope>NUCLEOTIDE SEQUENCE [LARGE SCALE GENOMIC DNA]</scope>
    <source>
        <strain evidence="11">cv. Shuchazao</strain>
        <tissue evidence="10">Leaf</tissue>
    </source>
</reference>
<sequence length="622" mass="68129">MATIFNSYSGFYLLAFFCFIQLSVINYPIAAQTSGRSFGGGGFTAELIHRDSPLSPLYNPSTNKLNRLVNSFRRSFSRASHLKQTLKSSTDGIQSQIVYAGGEYVMKLSVGTPPVPLFGIVDTGSDLTWTQCKPCTQCFKQNLPYFDPNHSSTYKELSCRSQFCEFLGSADPSTCTSRDSICQYSTHYGDNSFSIGHLAAETFTFESSTDGRAVPIPIMVFGCGHNDEGTFNETATGIVGLGGGKLSFVSQLRHSIHGKFSYCLPPLDSSLSKTKLIFGDNAVVSGVGVISTPITKKSTDTFYYLTLEGIKVGNKSLTYTPSSKVNSVDQGNIIIDSGTTLTLLPNELYEKLESELIKVITGNRTSDPLGLFSLCYSNSIDITKLPTITFKFTGTDRELPLLITFLQNGNGPVCLAFVPTDELPIFGNLSQMNLLIGYDLVKSNKTILVNLPVMYELYTLTIWMMLWQPVYPITKQSKVRVVQQSRSQLASLSGSCSCSCSSLLLPPLFHHSWSFSHCRRPPAPLASGPPLSQSCTRLPNPTEQSQKSNSPEASWPPSLGRALALALLFSSLLSSTIAGASAIAEDHQPRWRRDHHSLSRVQVTFNDVAQSEPLIFDVPYIF</sequence>
<feature type="domain" description="Peptidase A1" evidence="9">
    <location>
        <begin position="104"/>
        <end position="450"/>
    </location>
</feature>
<name>A0A4S4F2F4_CAMSN</name>
<comment type="similarity">
    <text evidence="1">Belongs to the peptidase A1 family.</text>
</comment>
<dbReference type="FunFam" id="2.40.70.10:FF:000016">
    <property type="entry name" value="Probable aspartic protease At2g35615"/>
    <property type="match status" value="1"/>
</dbReference>
<evidence type="ECO:0000256" key="8">
    <source>
        <dbReference type="SAM" id="Phobius"/>
    </source>
</evidence>
<evidence type="ECO:0000256" key="6">
    <source>
        <dbReference type="ARBA" id="ARBA00023180"/>
    </source>
</evidence>
<keyword evidence="8" id="KW-1133">Transmembrane helix</keyword>
<keyword evidence="8" id="KW-0472">Membrane</keyword>
<feature type="compositionally biased region" description="Polar residues" evidence="7">
    <location>
        <begin position="533"/>
        <end position="552"/>
    </location>
</feature>
<dbReference type="InterPro" id="IPR021109">
    <property type="entry name" value="Peptidase_aspartic_dom_sf"/>
</dbReference>
<keyword evidence="5" id="KW-0378">Hydrolase</keyword>
<evidence type="ECO:0000256" key="4">
    <source>
        <dbReference type="ARBA" id="ARBA00022750"/>
    </source>
</evidence>
<evidence type="ECO:0000259" key="9">
    <source>
        <dbReference type="PROSITE" id="PS51767"/>
    </source>
</evidence>
<dbReference type="GO" id="GO:0004190">
    <property type="term" value="F:aspartic-type endopeptidase activity"/>
    <property type="evidence" value="ECO:0007669"/>
    <property type="project" value="UniProtKB-KW"/>
</dbReference>
<dbReference type="InterPro" id="IPR033121">
    <property type="entry name" value="PEPTIDASE_A1"/>
</dbReference>
<dbReference type="InterPro" id="IPR032861">
    <property type="entry name" value="TAXi_N"/>
</dbReference>
<dbReference type="CDD" id="cd05476">
    <property type="entry name" value="pepsin_A_like_plant"/>
    <property type="match status" value="1"/>
</dbReference>
<dbReference type="InterPro" id="IPR032799">
    <property type="entry name" value="TAXi_C"/>
</dbReference>
<keyword evidence="6" id="KW-0325">Glycoprotein</keyword>
<dbReference type="Pfam" id="PF14543">
    <property type="entry name" value="TAXi_N"/>
    <property type="match status" value="1"/>
</dbReference>
<gene>
    <name evidence="10" type="ORF">TEA_015344</name>
</gene>
<feature type="transmembrane region" description="Helical" evidence="8">
    <location>
        <begin position="12"/>
        <end position="30"/>
    </location>
</feature>
<keyword evidence="11" id="KW-1185">Reference proteome</keyword>
<keyword evidence="8" id="KW-0812">Transmembrane</keyword>
<dbReference type="STRING" id="542762.A0A4S4F2F4"/>
<protein>
    <recommendedName>
        <fullName evidence="9">Peptidase A1 domain-containing protein</fullName>
    </recommendedName>
</protein>
<dbReference type="GO" id="GO:0006508">
    <property type="term" value="P:proteolysis"/>
    <property type="evidence" value="ECO:0007669"/>
    <property type="project" value="UniProtKB-KW"/>
</dbReference>
<keyword evidence="3" id="KW-0732">Signal</keyword>
<dbReference type="AlphaFoldDB" id="A0A4S4F2F4"/>
<evidence type="ECO:0000256" key="3">
    <source>
        <dbReference type="ARBA" id="ARBA00022729"/>
    </source>
</evidence>
<dbReference type="GO" id="GO:0005576">
    <property type="term" value="C:extracellular region"/>
    <property type="evidence" value="ECO:0007669"/>
    <property type="project" value="TreeGrafter"/>
</dbReference>
<dbReference type="EMBL" id="SDRB02000229">
    <property type="protein sequence ID" value="THG23648.1"/>
    <property type="molecule type" value="Genomic_DNA"/>
</dbReference>
<organism evidence="10 11">
    <name type="scientific">Camellia sinensis var. sinensis</name>
    <name type="common">China tea</name>
    <dbReference type="NCBI Taxonomy" id="542762"/>
    <lineage>
        <taxon>Eukaryota</taxon>
        <taxon>Viridiplantae</taxon>
        <taxon>Streptophyta</taxon>
        <taxon>Embryophyta</taxon>
        <taxon>Tracheophyta</taxon>
        <taxon>Spermatophyta</taxon>
        <taxon>Magnoliopsida</taxon>
        <taxon>eudicotyledons</taxon>
        <taxon>Gunneridae</taxon>
        <taxon>Pentapetalae</taxon>
        <taxon>asterids</taxon>
        <taxon>Ericales</taxon>
        <taxon>Theaceae</taxon>
        <taxon>Camellia</taxon>
    </lineage>
</organism>
<keyword evidence="4" id="KW-0064">Aspartyl protease</keyword>
<accession>A0A4S4F2F4</accession>
<dbReference type="PROSITE" id="PS51767">
    <property type="entry name" value="PEPTIDASE_A1"/>
    <property type="match status" value="1"/>
</dbReference>
<dbReference type="PANTHER" id="PTHR47967:SF128">
    <property type="entry name" value="ASPARTIC PROTEINASE CDR1-LIKE"/>
    <property type="match status" value="1"/>
</dbReference>
<dbReference type="InterPro" id="IPR034161">
    <property type="entry name" value="Pepsin-like_plant"/>
</dbReference>
<dbReference type="InterPro" id="IPR051708">
    <property type="entry name" value="Plant_Aspart_Prot_A1"/>
</dbReference>
<evidence type="ECO:0000313" key="11">
    <source>
        <dbReference type="Proteomes" id="UP000306102"/>
    </source>
</evidence>
<dbReference type="Gene3D" id="2.40.70.10">
    <property type="entry name" value="Acid Proteases"/>
    <property type="match status" value="2"/>
</dbReference>
<evidence type="ECO:0000256" key="2">
    <source>
        <dbReference type="ARBA" id="ARBA00022670"/>
    </source>
</evidence>
<dbReference type="Proteomes" id="UP000306102">
    <property type="component" value="Unassembled WGS sequence"/>
</dbReference>
<dbReference type="PROSITE" id="PS00141">
    <property type="entry name" value="ASP_PROTEASE"/>
    <property type="match status" value="1"/>
</dbReference>
<evidence type="ECO:0000256" key="7">
    <source>
        <dbReference type="SAM" id="MobiDB-lite"/>
    </source>
</evidence>